<keyword evidence="4 7" id="KW-0812">Transmembrane</keyword>
<keyword evidence="5 7" id="KW-1133">Transmembrane helix</keyword>
<feature type="transmembrane region" description="Helical" evidence="7">
    <location>
        <begin position="438"/>
        <end position="461"/>
    </location>
</feature>
<comment type="subcellular location">
    <subcellularLocation>
        <location evidence="1">Membrane</location>
        <topology evidence="1">Multi-pass membrane protein</topology>
    </subcellularLocation>
</comment>
<dbReference type="PANTHER" id="PTHR23511:SF36">
    <property type="entry name" value="EG:BACR7A4.13 PROTEIN-RELATED"/>
    <property type="match status" value="1"/>
</dbReference>
<feature type="transmembrane region" description="Helical" evidence="7">
    <location>
        <begin position="85"/>
        <end position="101"/>
    </location>
</feature>
<proteinExistence type="inferred from homology"/>
<dbReference type="STRING" id="224129.A0A1W4WUS5"/>
<organism evidence="9 10">
    <name type="scientific">Agrilus planipennis</name>
    <name type="common">Emerald ash borer</name>
    <name type="synonym">Agrilus marcopoli</name>
    <dbReference type="NCBI Taxonomy" id="224129"/>
    <lineage>
        <taxon>Eukaryota</taxon>
        <taxon>Metazoa</taxon>
        <taxon>Ecdysozoa</taxon>
        <taxon>Arthropoda</taxon>
        <taxon>Hexapoda</taxon>
        <taxon>Insecta</taxon>
        <taxon>Pterygota</taxon>
        <taxon>Neoptera</taxon>
        <taxon>Endopterygota</taxon>
        <taxon>Coleoptera</taxon>
        <taxon>Polyphaga</taxon>
        <taxon>Elateriformia</taxon>
        <taxon>Buprestoidea</taxon>
        <taxon>Buprestidae</taxon>
        <taxon>Agrilinae</taxon>
        <taxon>Agrilus</taxon>
    </lineage>
</organism>
<reference evidence="10" key="1">
    <citation type="submission" date="2025-08" db="UniProtKB">
        <authorList>
            <consortium name="RefSeq"/>
        </authorList>
    </citation>
    <scope>IDENTIFICATION</scope>
    <source>
        <tissue evidence="10">Entire body</tissue>
    </source>
</reference>
<keyword evidence="3" id="KW-0813">Transport</keyword>
<evidence type="ECO:0000256" key="6">
    <source>
        <dbReference type="ARBA" id="ARBA00023136"/>
    </source>
</evidence>
<evidence type="ECO:0000256" key="4">
    <source>
        <dbReference type="ARBA" id="ARBA00022692"/>
    </source>
</evidence>
<feature type="transmembrane region" description="Helical" evidence="7">
    <location>
        <begin position="311"/>
        <end position="332"/>
    </location>
</feature>
<gene>
    <name evidence="10" type="primary">LOC108736027</name>
</gene>
<feature type="transmembrane region" description="Helical" evidence="7">
    <location>
        <begin position="500"/>
        <end position="520"/>
    </location>
</feature>
<evidence type="ECO:0000256" key="2">
    <source>
        <dbReference type="ARBA" id="ARBA00008335"/>
    </source>
</evidence>
<evidence type="ECO:0000313" key="10">
    <source>
        <dbReference type="RefSeq" id="XP_018323795.1"/>
    </source>
</evidence>
<dbReference type="GeneID" id="108736027"/>
<dbReference type="InterPro" id="IPR005829">
    <property type="entry name" value="Sugar_transporter_CS"/>
</dbReference>
<dbReference type="PANTHER" id="PTHR23511">
    <property type="entry name" value="SYNAPTIC VESICLE GLYCOPROTEIN 2"/>
    <property type="match status" value="1"/>
</dbReference>
<dbReference type="InterPro" id="IPR005828">
    <property type="entry name" value="MFS_sugar_transport-like"/>
</dbReference>
<feature type="transmembrane region" description="Helical" evidence="7">
    <location>
        <begin position="168"/>
        <end position="191"/>
    </location>
</feature>
<feature type="domain" description="Major facilitator superfamily (MFS) profile" evidence="8">
    <location>
        <begin position="44"/>
        <end position="525"/>
    </location>
</feature>
<sequence>MRKLKSSVYTIENNTKSRDTQIEHNADFETAIAKTEFGKFHFLLYFVSLPAAITTQFEVTNMSYIFAPAHCDLELSLENKGQLNAITYLGICSSAFLGGFLSDKFGRRRVCTILYTMAGINVLFYSTSRAYPTLLVLKYIGGFLVGGPYSALLPYLSEFHDKTRRGKMTYVMGFFHAIGNVILPILAWAVFPIDVDFRVGNLIVIHSWNLFLLCCGIPGLLGGLMFYFMPESPKFLMTAGKNEEAIKVFQTIYSINTGLPKENYPVQSLVDEVKANGAVNEIQRKESKLQTFKRGLQLMLSVFKPPYTIKLFLGLTIQFGIMCGLNTLRLWLPELYATINEYQTTNPNSSASLCEMLEFSAYIKSENNSTVEEKCIVGQLNDVFYIRNVIVAVSAMMGSVVAVIIINRVGKKNLFVLCGICGGLSGFSLYYANTVPMIVVLSSINQSFTSVGTLTILGITVDIFPTQLRTMTVALISSSGRIGAMFGNIIFPYLLNEGCLPPFLFISAAIFASAVLVVFLPKTDMKSLE</sequence>
<evidence type="ECO:0000256" key="7">
    <source>
        <dbReference type="SAM" id="Phobius"/>
    </source>
</evidence>
<keyword evidence="6 7" id="KW-0472">Membrane</keyword>
<evidence type="ECO:0000313" key="9">
    <source>
        <dbReference type="Proteomes" id="UP000192223"/>
    </source>
</evidence>
<evidence type="ECO:0000256" key="3">
    <source>
        <dbReference type="ARBA" id="ARBA00022448"/>
    </source>
</evidence>
<feature type="transmembrane region" description="Helical" evidence="7">
    <location>
        <begin position="473"/>
        <end position="494"/>
    </location>
</feature>
<feature type="transmembrane region" description="Helical" evidence="7">
    <location>
        <begin position="384"/>
        <end position="406"/>
    </location>
</feature>
<dbReference type="GO" id="GO:0016020">
    <property type="term" value="C:membrane"/>
    <property type="evidence" value="ECO:0007669"/>
    <property type="project" value="UniProtKB-SubCell"/>
</dbReference>
<feature type="transmembrane region" description="Helical" evidence="7">
    <location>
        <begin position="42"/>
        <end position="65"/>
    </location>
</feature>
<protein>
    <submittedName>
        <fullName evidence="10">Synaptic vesicle glycoprotein 2B</fullName>
    </submittedName>
</protein>
<accession>A0A1W4WUS5</accession>
<evidence type="ECO:0000256" key="1">
    <source>
        <dbReference type="ARBA" id="ARBA00004141"/>
    </source>
</evidence>
<dbReference type="KEGG" id="apln:108736027"/>
<dbReference type="OrthoDB" id="3936150at2759"/>
<dbReference type="Pfam" id="PF07690">
    <property type="entry name" value="MFS_1"/>
    <property type="match status" value="1"/>
</dbReference>
<dbReference type="PROSITE" id="PS50850">
    <property type="entry name" value="MFS"/>
    <property type="match status" value="1"/>
</dbReference>
<feature type="transmembrane region" description="Helical" evidence="7">
    <location>
        <begin position="137"/>
        <end position="156"/>
    </location>
</feature>
<dbReference type="InParanoid" id="A0A1W4WUS5"/>
<dbReference type="InterPro" id="IPR036259">
    <property type="entry name" value="MFS_trans_sf"/>
</dbReference>
<keyword evidence="9" id="KW-1185">Reference proteome</keyword>
<dbReference type="Pfam" id="PF00083">
    <property type="entry name" value="Sugar_tr"/>
    <property type="match status" value="1"/>
</dbReference>
<dbReference type="PROSITE" id="PS00217">
    <property type="entry name" value="SUGAR_TRANSPORT_2"/>
    <property type="match status" value="1"/>
</dbReference>
<dbReference type="Gene3D" id="1.20.1250.20">
    <property type="entry name" value="MFS general substrate transporter like domains"/>
    <property type="match status" value="1"/>
</dbReference>
<feature type="transmembrane region" description="Helical" evidence="7">
    <location>
        <begin position="113"/>
        <end position="131"/>
    </location>
</feature>
<dbReference type="InterPro" id="IPR011701">
    <property type="entry name" value="MFS"/>
</dbReference>
<dbReference type="RefSeq" id="XP_018323795.1">
    <property type="nucleotide sequence ID" value="XM_018468293.1"/>
</dbReference>
<dbReference type="Proteomes" id="UP000192223">
    <property type="component" value="Unplaced"/>
</dbReference>
<evidence type="ECO:0000256" key="5">
    <source>
        <dbReference type="ARBA" id="ARBA00022989"/>
    </source>
</evidence>
<feature type="transmembrane region" description="Helical" evidence="7">
    <location>
        <begin position="203"/>
        <end position="228"/>
    </location>
</feature>
<dbReference type="InterPro" id="IPR020846">
    <property type="entry name" value="MFS_dom"/>
</dbReference>
<dbReference type="SUPFAM" id="SSF103473">
    <property type="entry name" value="MFS general substrate transporter"/>
    <property type="match status" value="1"/>
</dbReference>
<feature type="transmembrane region" description="Helical" evidence="7">
    <location>
        <begin position="413"/>
        <end position="432"/>
    </location>
</feature>
<dbReference type="AlphaFoldDB" id="A0A1W4WUS5"/>
<dbReference type="GO" id="GO:0022857">
    <property type="term" value="F:transmembrane transporter activity"/>
    <property type="evidence" value="ECO:0007669"/>
    <property type="project" value="InterPro"/>
</dbReference>
<comment type="similarity">
    <text evidence="2">Belongs to the major facilitator superfamily.</text>
</comment>
<name>A0A1W4WUS5_AGRPL</name>
<evidence type="ECO:0000259" key="8">
    <source>
        <dbReference type="PROSITE" id="PS50850"/>
    </source>
</evidence>